<gene>
    <name evidence="1" type="ORF">Q31b_40510</name>
</gene>
<organism evidence="1 2">
    <name type="scientific">Novipirellula aureliae</name>
    <dbReference type="NCBI Taxonomy" id="2527966"/>
    <lineage>
        <taxon>Bacteria</taxon>
        <taxon>Pseudomonadati</taxon>
        <taxon>Planctomycetota</taxon>
        <taxon>Planctomycetia</taxon>
        <taxon>Pirellulales</taxon>
        <taxon>Pirellulaceae</taxon>
        <taxon>Novipirellula</taxon>
    </lineage>
</organism>
<reference evidence="1 2" key="1">
    <citation type="submission" date="2019-02" db="EMBL/GenBank/DDBJ databases">
        <title>Deep-cultivation of Planctomycetes and their phenomic and genomic characterization uncovers novel biology.</title>
        <authorList>
            <person name="Wiegand S."/>
            <person name="Jogler M."/>
            <person name="Boedeker C."/>
            <person name="Pinto D."/>
            <person name="Vollmers J."/>
            <person name="Rivas-Marin E."/>
            <person name="Kohn T."/>
            <person name="Peeters S.H."/>
            <person name="Heuer A."/>
            <person name="Rast P."/>
            <person name="Oberbeckmann S."/>
            <person name="Bunk B."/>
            <person name="Jeske O."/>
            <person name="Meyerdierks A."/>
            <person name="Storesund J.E."/>
            <person name="Kallscheuer N."/>
            <person name="Luecker S."/>
            <person name="Lage O.M."/>
            <person name="Pohl T."/>
            <person name="Merkel B.J."/>
            <person name="Hornburger P."/>
            <person name="Mueller R.-W."/>
            <person name="Bruemmer F."/>
            <person name="Labrenz M."/>
            <person name="Spormann A.M."/>
            <person name="Op Den Camp H."/>
            <person name="Overmann J."/>
            <person name="Amann R."/>
            <person name="Jetten M.S.M."/>
            <person name="Mascher T."/>
            <person name="Medema M.H."/>
            <person name="Devos D.P."/>
            <person name="Kaster A.-K."/>
            <person name="Ovreas L."/>
            <person name="Rohde M."/>
            <person name="Galperin M.Y."/>
            <person name="Jogler C."/>
        </authorList>
    </citation>
    <scope>NUCLEOTIDE SEQUENCE [LARGE SCALE GENOMIC DNA]</scope>
    <source>
        <strain evidence="1 2">Q31b</strain>
    </source>
</reference>
<accession>A0A5C6DNV7</accession>
<dbReference type="Proteomes" id="UP000315471">
    <property type="component" value="Unassembled WGS sequence"/>
</dbReference>
<dbReference type="AlphaFoldDB" id="A0A5C6DNV7"/>
<proteinExistence type="predicted"/>
<comment type="caution">
    <text evidence="1">The sequence shown here is derived from an EMBL/GenBank/DDBJ whole genome shotgun (WGS) entry which is preliminary data.</text>
</comment>
<evidence type="ECO:0000313" key="2">
    <source>
        <dbReference type="Proteomes" id="UP000315471"/>
    </source>
</evidence>
<name>A0A5C6DNV7_9BACT</name>
<evidence type="ECO:0000313" key="1">
    <source>
        <dbReference type="EMBL" id="TWU38973.1"/>
    </source>
</evidence>
<dbReference type="EMBL" id="SJPY01000006">
    <property type="protein sequence ID" value="TWU38973.1"/>
    <property type="molecule type" value="Genomic_DNA"/>
</dbReference>
<keyword evidence="2" id="KW-1185">Reference proteome</keyword>
<dbReference type="OrthoDB" id="1494966at2"/>
<protein>
    <submittedName>
        <fullName evidence="1">Uncharacterized protein</fullName>
    </submittedName>
</protein>
<sequence length="216" mass="24465">MTREDSWSANWACSKLISYEDIQSANARDTNQIELSVKNLQRPVHIATMSVETVRSTDLNELCTSSDIEFAMNIKKDALYDQSAIQFSESRPIGIGGLGDLYRAAREREFRNYLPKETRFILRGLRQHTAVTNVQRLNNRLYRIERRSRQPMTVLALNDYDLTAESVRDGIDRFGTCDIILASNPNCRASGESVTAAKHCGVRVLKWGQLLGALNH</sequence>